<evidence type="ECO:0000313" key="2">
    <source>
        <dbReference type="Proteomes" id="UP000075683"/>
    </source>
</evidence>
<name>A0A150MCQ4_9BACI</name>
<sequence>MSYDFFQMSESVLVGLCVFLDAAFPDPEERTYRSYAEQYPADHAENLPRPSHKAES</sequence>
<organism evidence="1 2">
    <name type="scientific">Caldibacillus debilis</name>
    <dbReference type="NCBI Taxonomy" id="301148"/>
    <lineage>
        <taxon>Bacteria</taxon>
        <taxon>Bacillati</taxon>
        <taxon>Bacillota</taxon>
        <taxon>Bacilli</taxon>
        <taxon>Bacillales</taxon>
        <taxon>Bacillaceae</taxon>
        <taxon>Caldibacillus</taxon>
    </lineage>
</organism>
<dbReference type="Proteomes" id="UP000075683">
    <property type="component" value="Unassembled WGS sequence"/>
</dbReference>
<comment type="caution">
    <text evidence="1">The sequence shown here is derived from an EMBL/GenBank/DDBJ whole genome shotgun (WGS) entry which is preliminary data.</text>
</comment>
<dbReference type="EMBL" id="LQYT01000013">
    <property type="protein sequence ID" value="KYD22125.1"/>
    <property type="molecule type" value="Genomic_DNA"/>
</dbReference>
<dbReference type="AlphaFoldDB" id="A0A150MCQ4"/>
<protein>
    <submittedName>
        <fullName evidence="1">Uncharacterized protein</fullName>
    </submittedName>
</protein>
<evidence type="ECO:0000313" key="1">
    <source>
        <dbReference type="EMBL" id="KYD22125.1"/>
    </source>
</evidence>
<gene>
    <name evidence="1" type="ORF">B4135_1470</name>
</gene>
<reference evidence="1 2" key="1">
    <citation type="submission" date="2016-01" db="EMBL/GenBank/DDBJ databases">
        <title>Draft Genome Sequences of Seven Thermophilic Sporeformers Isolated from Foods.</title>
        <authorList>
            <person name="Berendsen E.M."/>
            <person name="Wells-Bennik M.H."/>
            <person name="Krawcyk A.O."/>
            <person name="De Jong A."/>
            <person name="Holsappel S."/>
            <person name="Eijlander R.T."/>
            <person name="Kuipers O.P."/>
        </authorList>
    </citation>
    <scope>NUCLEOTIDE SEQUENCE [LARGE SCALE GENOMIC DNA]</scope>
    <source>
        <strain evidence="1 2">B4135</strain>
    </source>
</reference>
<dbReference type="STRING" id="301148.B4135_1470"/>
<proteinExistence type="predicted"/>
<accession>A0A150MCQ4</accession>